<evidence type="ECO:0000256" key="7">
    <source>
        <dbReference type="SAM" id="MobiDB-lite"/>
    </source>
</evidence>
<feature type="transmembrane region" description="Helical" evidence="8">
    <location>
        <begin position="397"/>
        <end position="417"/>
    </location>
</feature>
<keyword evidence="2" id="KW-0813">Transport</keyword>
<evidence type="ECO:0000256" key="6">
    <source>
        <dbReference type="ARBA" id="ARBA00037968"/>
    </source>
</evidence>
<dbReference type="GO" id="GO:0016020">
    <property type="term" value="C:membrane"/>
    <property type="evidence" value="ECO:0007669"/>
    <property type="project" value="UniProtKB-SubCell"/>
</dbReference>
<comment type="similarity">
    <text evidence="6">Belongs to the major facilitator superfamily. Allantoate permease family.</text>
</comment>
<gene>
    <name evidence="9" type="ORF">BN7_6482</name>
</gene>
<dbReference type="Gene3D" id="1.20.1250.20">
    <property type="entry name" value="MFS general substrate transporter like domains"/>
    <property type="match status" value="2"/>
</dbReference>
<dbReference type="eggNOG" id="KOG2533">
    <property type="taxonomic scope" value="Eukaryota"/>
</dbReference>
<feature type="transmembrane region" description="Helical" evidence="8">
    <location>
        <begin position="187"/>
        <end position="209"/>
    </location>
</feature>
<dbReference type="PANTHER" id="PTHR43791">
    <property type="entry name" value="PERMEASE-RELATED"/>
    <property type="match status" value="1"/>
</dbReference>
<dbReference type="GO" id="GO:0022857">
    <property type="term" value="F:transmembrane transporter activity"/>
    <property type="evidence" value="ECO:0007669"/>
    <property type="project" value="InterPro"/>
</dbReference>
<evidence type="ECO:0000256" key="1">
    <source>
        <dbReference type="ARBA" id="ARBA00004141"/>
    </source>
</evidence>
<keyword evidence="4 8" id="KW-1133">Transmembrane helix</keyword>
<evidence type="ECO:0000256" key="5">
    <source>
        <dbReference type="ARBA" id="ARBA00023136"/>
    </source>
</evidence>
<dbReference type="Pfam" id="PF07690">
    <property type="entry name" value="MFS_1"/>
    <property type="match status" value="1"/>
</dbReference>
<comment type="caution">
    <text evidence="9">The sequence shown here is derived from an EMBL/GenBank/DDBJ whole genome shotgun (WGS) entry which is preliminary data.</text>
</comment>
<evidence type="ECO:0000256" key="8">
    <source>
        <dbReference type="SAM" id="Phobius"/>
    </source>
</evidence>
<feature type="transmembrane region" description="Helical" evidence="8">
    <location>
        <begin position="132"/>
        <end position="154"/>
    </location>
</feature>
<feature type="transmembrane region" description="Helical" evidence="8">
    <location>
        <begin position="255"/>
        <end position="277"/>
    </location>
</feature>
<dbReference type="EMBL" id="CAIF01000278">
    <property type="protein sequence ID" value="CCH46880.1"/>
    <property type="molecule type" value="Genomic_DNA"/>
</dbReference>
<evidence type="ECO:0000313" key="10">
    <source>
        <dbReference type="Proteomes" id="UP000009328"/>
    </source>
</evidence>
<organism evidence="9 10">
    <name type="scientific">Wickerhamomyces ciferrii (strain ATCC 14091 / BCRC 22168 / CBS 111 / JCM 3599 / NBRC 0793 / NRRL Y-1031 F-60-10)</name>
    <name type="common">Yeast</name>
    <name type="synonym">Pichia ciferrii</name>
    <dbReference type="NCBI Taxonomy" id="1206466"/>
    <lineage>
        <taxon>Eukaryota</taxon>
        <taxon>Fungi</taxon>
        <taxon>Dikarya</taxon>
        <taxon>Ascomycota</taxon>
        <taxon>Saccharomycotina</taxon>
        <taxon>Saccharomycetes</taxon>
        <taxon>Phaffomycetales</taxon>
        <taxon>Wickerhamomycetaceae</taxon>
        <taxon>Wickerhamomyces</taxon>
    </lineage>
</organism>
<reference evidence="9 10" key="1">
    <citation type="journal article" date="2012" name="Eukaryot. Cell">
        <title>Draft genome sequence of Wickerhamomyces ciferrii NRRL Y-1031 F-60-10.</title>
        <authorList>
            <person name="Schneider J."/>
            <person name="Andrea H."/>
            <person name="Blom J."/>
            <person name="Jaenicke S."/>
            <person name="Ruckert C."/>
            <person name="Schorsch C."/>
            <person name="Szczepanowski R."/>
            <person name="Farwick M."/>
            <person name="Goesmann A."/>
            <person name="Puhler A."/>
            <person name="Schaffer S."/>
            <person name="Tauch A."/>
            <person name="Kohler T."/>
            <person name="Brinkrolf K."/>
        </authorList>
    </citation>
    <scope>NUCLEOTIDE SEQUENCE [LARGE SCALE GENOMIC DNA]</scope>
    <source>
        <strain evidence="10">ATCC 14091 / BCRC 22168 / CBS 111 / JCM 3599 / NBRC 0793 / NRRL Y-1031 F-60-10</strain>
    </source>
</reference>
<dbReference type="AlphaFoldDB" id="K0KNN6"/>
<feature type="transmembrane region" description="Helical" evidence="8">
    <location>
        <begin position="368"/>
        <end position="390"/>
    </location>
</feature>
<dbReference type="InParanoid" id="K0KNN6"/>
<sequence length="565" mass="64581">MPNYTAWYWKFIPHYREVYDPYLEEDQQTAEFMNKELEPNLEYRDEANRKWYQFFDEYEYRYNEHTRKNKVWWSWFDKNATKAEKKLVLKLDFMIVLYTIGGFWSLTLDSTNLTNAFVSGMREDLNMVGDELSTATATFSAGQVSFQILFMYIFPRLPLNYLFFATNLLWSLITILSANVQNAQQLYVSRFFCGAAESSFFVQVHYLLGNVYTASEISSRGGLFYTGLMLGGLTSGLLQGQIYQSLNGVLGKAGWRWIFIIDGAITIPIAFYGLYAVPGTPENCYSLFLTDEEILLSRKRLRDANIVPPSKNPPPFLDFNLWKKILTSWQIYVLMIFDGLFWNCSGPIKNSGFPLWLDSLKRYSTPELNRITSIPSALGIAIVLAVCLSADIFKSRSAAILFGTAMTLTSSAILAAWDVPESALWYAFYICYFGYSISSVLYGWLNDIMRHDPQERAIVLCAANIFSAQSIAWLVPVAFPTSEGPRFKKGYRFATSVDAVLLAWTVLTFVLYKRQERKDARKNGIVLYNSAKGDIPEEVAEYLASQKNDTETDTEKVSINAPNKE</sequence>
<feature type="transmembrane region" description="Helical" evidence="8">
    <location>
        <begin position="87"/>
        <end position="106"/>
    </location>
</feature>
<feature type="transmembrane region" description="Helical" evidence="8">
    <location>
        <begin position="457"/>
        <end position="479"/>
    </location>
</feature>
<comment type="subcellular location">
    <subcellularLocation>
        <location evidence="1">Membrane</location>
        <topology evidence="1">Multi-pass membrane protein</topology>
    </subcellularLocation>
</comment>
<dbReference type="InterPro" id="IPR036259">
    <property type="entry name" value="MFS_trans_sf"/>
</dbReference>
<evidence type="ECO:0000313" key="9">
    <source>
        <dbReference type="EMBL" id="CCH46880.1"/>
    </source>
</evidence>
<keyword evidence="3 8" id="KW-0812">Transmembrane</keyword>
<dbReference type="SUPFAM" id="SSF103473">
    <property type="entry name" value="MFS general substrate transporter"/>
    <property type="match status" value="1"/>
</dbReference>
<dbReference type="FunFam" id="1.20.1250.20:FF:000065">
    <property type="entry name" value="Putative MFS pantothenate transporter"/>
    <property type="match status" value="1"/>
</dbReference>
<keyword evidence="10" id="KW-1185">Reference proteome</keyword>
<feature type="region of interest" description="Disordered" evidence="7">
    <location>
        <begin position="545"/>
        <end position="565"/>
    </location>
</feature>
<proteinExistence type="inferred from homology"/>
<keyword evidence="5 8" id="KW-0472">Membrane</keyword>
<feature type="transmembrane region" description="Helical" evidence="8">
    <location>
        <begin position="329"/>
        <end position="348"/>
    </location>
</feature>
<dbReference type="PANTHER" id="PTHR43791:SF15">
    <property type="entry name" value="TRANSPORTER SEO1-RELATED"/>
    <property type="match status" value="1"/>
</dbReference>
<name>K0KNN6_WICCF</name>
<evidence type="ECO:0000256" key="4">
    <source>
        <dbReference type="ARBA" id="ARBA00022989"/>
    </source>
</evidence>
<dbReference type="Proteomes" id="UP000009328">
    <property type="component" value="Unassembled WGS sequence"/>
</dbReference>
<evidence type="ECO:0000256" key="3">
    <source>
        <dbReference type="ARBA" id="ARBA00022692"/>
    </source>
</evidence>
<feature type="transmembrane region" description="Helical" evidence="8">
    <location>
        <begin position="161"/>
        <end position="181"/>
    </location>
</feature>
<dbReference type="STRING" id="1206466.K0KNN6"/>
<feature type="transmembrane region" description="Helical" evidence="8">
    <location>
        <begin position="423"/>
        <end position="445"/>
    </location>
</feature>
<evidence type="ECO:0000256" key="2">
    <source>
        <dbReference type="ARBA" id="ARBA00022448"/>
    </source>
</evidence>
<feature type="transmembrane region" description="Helical" evidence="8">
    <location>
        <begin position="221"/>
        <end position="243"/>
    </location>
</feature>
<dbReference type="InterPro" id="IPR011701">
    <property type="entry name" value="MFS"/>
</dbReference>
<protein>
    <submittedName>
        <fullName evidence="9">Transporter SEO1</fullName>
    </submittedName>
</protein>
<feature type="transmembrane region" description="Helical" evidence="8">
    <location>
        <begin position="491"/>
        <end position="512"/>
    </location>
</feature>
<accession>K0KNN6</accession>
<dbReference type="HOGENOM" id="CLU_001265_4_2_1"/>